<comment type="caution">
    <text evidence="1">The sequence shown here is derived from an EMBL/GenBank/DDBJ whole genome shotgun (WGS) entry which is preliminary data.</text>
</comment>
<evidence type="ECO:0000313" key="2">
    <source>
        <dbReference type="Proteomes" id="UP000469505"/>
    </source>
</evidence>
<keyword evidence="1" id="KW-0645">Protease</keyword>
<feature type="non-terminal residue" evidence="1">
    <location>
        <position position="121"/>
    </location>
</feature>
<gene>
    <name evidence="1" type="ORF">GM543_12240</name>
</gene>
<reference evidence="1 2" key="1">
    <citation type="submission" date="2019-11" db="EMBL/GenBank/DDBJ databases">
        <title>Growth characteristics of pneumococcus vary with the chemical composition of the capsule and with environmental conditions.</title>
        <authorList>
            <person name="Tothpal A."/>
            <person name="Desobry K."/>
            <person name="Joshi S."/>
            <person name="Wyllie A.L."/>
            <person name="Weinberger D.M."/>
        </authorList>
    </citation>
    <scope>NUCLEOTIDE SEQUENCE [LARGE SCALE GENOMIC DNA]</scope>
    <source>
        <strain evidence="2">pnumococcus35B</strain>
    </source>
</reference>
<organism evidence="1 2">
    <name type="scientific">Streptococcus pneumoniae</name>
    <dbReference type="NCBI Taxonomy" id="1313"/>
    <lineage>
        <taxon>Bacteria</taxon>
        <taxon>Bacillati</taxon>
        <taxon>Bacillota</taxon>
        <taxon>Bacilli</taxon>
        <taxon>Lactobacillales</taxon>
        <taxon>Streptococcaceae</taxon>
        <taxon>Streptococcus</taxon>
    </lineage>
</organism>
<sequence length="121" mass="13930">VLSKIIEVFEEHFDRAITCEMFSDSSTFASINFSEYGISKSKFQQYLRDSCFIENFGVEHTTVSDIQNSIVTFYDVHTDIFRLLNKLNIDISEANIMNQTTVLLDEKNIELLLSKAPYLVS</sequence>
<dbReference type="GO" id="GO:0008233">
    <property type="term" value="F:peptidase activity"/>
    <property type="evidence" value="ECO:0007669"/>
    <property type="project" value="UniProtKB-KW"/>
</dbReference>
<proteinExistence type="predicted"/>
<feature type="non-terminal residue" evidence="1">
    <location>
        <position position="1"/>
    </location>
</feature>
<dbReference type="AlphaFoldDB" id="A0A6I3U9I9"/>
<accession>A0A6I3U9I9</accession>
<dbReference type="GO" id="GO:0006508">
    <property type="term" value="P:proteolysis"/>
    <property type="evidence" value="ECO:0007669"/>
    <property type="project" value="UniProtKB-KW"/>
</dbReference>
<name>A0A6I3U9I9_STREE</name>
<evidence type="ECO:0000313" key="1">
    <source>
        <dbReference type="EMBL" id="MTV88235.1"/>
    </source>
</evidence>
<keyword evidence="1" id="KW-0378">Hydrolase</keyword>
<dbReference type="EMBL" id="WNHX01000437">
    <property type="protein sequence ID" value="MTV88235.1"/>
    <property type="molecule type" value="Genomic_DNA"/>
</dbReference>
<dbReference type="Proteomes" id="UP000469505">
    <property type="component" value="Unassembled WGS sequence"/>
</dbReference>
<protein>
    <submittedName>
        <fullName evidence="1">Serine protease</fullName>
    </submittedName>
</protein>